<keyword evidence="2" id="KW-1185">Reference proteome</keyword>
<dbReference type="EMBL" id="QQNH01000028">
    <property type="protein sequence ID" value="RDE07940.1"/>
    <property type="molecule type" value="Genomic_DNA"/>
</dbReference>
<dbReference type="Proteomes" id="UP000253759">
    <property type="component" value="Unassembled WGS sequence"/>
</dbReference>
<evidence type="ECO:0000313" key="2">
    <source>
        <dbReference type="Proteomes" id="UP000253759"/>
    </source>
</evidence>
<dbReference type="AlphaFoldDB" id="A0A369W3L8"/>
<organism evidence="1 2">
    <name type="scientific">Pelagibacterium lacus</name>
    <dbReference type="NCBI Taxonomy" id="2282655"/>
    <lineage>
        <taxon>Bacteria</taxon>
        <taxon>Pseudomonadati</taxon>
        <taxon>Pseudomonadota</taxon>
        <taxon>Alphaproteobacteria</taxon>
        <taxon>Hyphomicrobiales</taxon>
        <taxon>Devosiaceae</taxon>
        <taxon>Pelagibacterium</taxon>
    </lineage>
</organism>
<evidence type="ECO:0000313" key="1">
    <source>
        <dbReference type="EMBL" id="RDE07940.1"/>
    </source>
</evidence>
<comment type="caution">
    <text evidence="1">The sequence shown here is derived from an EMBL/GenBank/DDBJ whole genome shotgun (WGS) entry which is preliminary data.</text>
</comment>
<protein>
    <submittedName>
        <fullName evidence="1">Uncharacterized protein</fullName>
    </submittedName>
</protein>
<name>A0A369W3L8_9HYPH</name>
<sequence length="137" mass="14818">MTGALSVWAASAQSVAVLKCVRFDPNPQADETQHLGWLKNICTFPIAVVHDFGLNADGTPRDEPWCSGRASHGASLQDATLLDPGETLGVGWTLKGVATQLHVSACSVDTSKNNAVYITQEEPEFRFSYPSCDYECQ</sequence>
<reference evidence="2" key="1">
    <citation type="submission" date="2018-07" db="EMBL/GenBank/DDBJ databases">
        <authorList>
            <person name="Liu B.-T."/>
            <person name="Du Z."/>
        </authorList>
    </citation>
    <scope>NUCLEOTIDE SEQUENCE [LARGE SCALE GENOMIC DNA]</scope>
    <source>
        <strain evidence="2">XYN52</strain>
    </source>
</reference>
<proteinExistence type="predicted"/>
<gene>
    <name evidence="1" type="ORF">DVH29_14140</name>
</gene>
<accession>A0A369W3L8</accession>